<gene>
    <name evidence="1" type="ORF">ILYODFUR_038231</name>
</gene>
<comment type="caution">
    <text evidence="1">The sequence shown here is derived from an EMBL/GenBank/DDBJ whole genome shotgun (WGS) entry which is preliminary data.</text>
</comment>
<proteinExistence type="predicted"/>
<protein>
    <submittedName>
        <fullName evidence="1">Uncharacterized protein</fullName>
    </submittedName>
</protein>
<reference evidence="1 2" key="1">
    <citation type="submission" date="2021-06" db="EMBL/GenBank/DDBJ databases">
        <authorList>
            <person name="Palmer J.M."/>
        </authorList>
    </citation>
    <scope>NUCLEOTIDE SEQUENCE [LARGE SCALE GENOMIC DNA]</scope>
    <source>
        <strain evidence="2">if_2019</strain>
        <tissue evidence="1">Muscle</tissue>
    </source>
</reference>
<dbReference type="EMBL" id="JAHRIQ010078751">
    <property type="protein sequence ID" value="MEQ2246412.1"/>
    <property type="molecule type" value="Genomic_DNA"/>
</dbReference>
<dbReference type="Proteomes" id="UP001482620">
    <property type="component" value="Unassembled WGS sequence"/>
</dbReference>
<keyword evidence="2" id="KW-1185">Reference proteome</keyword>
<sequence>MRGKSGLLKVSKGIRQSHLEEKLLSGHKSVLLYFVSVWFAACSAVDKRALFRVTRAGNRIIGCPLPLLGVIASSHCLKIALKISADGFPPWAPATQLAAIREEIQILKMQDD</sequence>
<name>A0ABV0URG8_9TELE</name>
<evidence type="ECO:0000313" key="2">
    <source>
        <dbReference type="Proteomes" id="UP001482620"/>
    </source>
</evidence>
<evidence type="ECO:0000313" key="1">
    <source>
        <dbReference type="EMBL" id="MEQ2246412.1"/>
    </source>
</evidence>
<organism evidence="1 2">
    <name type="scientific">Ilyodon furcidens</name>
    <name type="common">goldbreast splitfin</name>
    <dbReference type="NCBI Taxonomy" id="33524"/>
    <lineage>
        <taxon>Eukaryota</taxon>
        <taxon>Metazoa</taxon>
        <taxon>Chordata</taxon>
        <taxon>Craniata</taxon>
        <taxon>Vertebrata</taxon>
        <taxon>Euteleostomi</taxon>
        <taxon>Actinopterygii</taxon>
        <taxon>Neopterygii</taxon>
        <taxon>Teleostei</taxon>
        <taxon>Neoteleostei</taxon>
        <taxon>Acanthomorphata</taxon>
        <taxon>Ovalentaria</taxon>
        <taxon>Atherinomorphae</taxon>
        <taxon>Cyprinodontiformes</taxon>
        <taxon>Goodeidae</taxon>
        <taxon>Ilyodon</taxon>
    </lineage>
</organism>
<accession>A0ABV0URG8</accession>